<dbReference type="EMBL" id="AGZU01000008">
    <property type="protein sequence ID" value="EKU75246.1"/>
    <property type="molecule type" value="Genomic_DNA"/>
</dbReference>
<dbReference type="RefSeq" id="WP_004210050.1">
    <property type="nucleotide sequence ID" value="NZ_JH992904.1"/>
</dbReference>
<keyword evidence="2" id="KW-1185">Reference proteome</keyword>
<dbReference type="Proteomes" id="UP000009887">
    <property type="component" value="Unassembled WGS sequence"/>
</dbReference>
<dbReference type="PATRIC" id="fig|883163.3.peg.2832"/>
<organism evidence="1 2">
    <name type="scientific">Sphingobium yanoikuyae ATCC 51230</name>
    <dbReference type="NCBI Taxonomy" id="883163"/>
    <lineage>
        <taxon>Bacteria</taxon>
        <taxon>Pseudomonadati</taxon>
        <taxon>Pseudomonadota</taxon>
        <taxon>Alphaproteobacteria</taxon>
        <taxon>Sphingomonadales</taxon>
        <taxon>Sphingomonadaceae</taxon>
        <taxon>Sphingobium</taxon>
    </lineage>
</organism>
<name>K9CWF3_SPHYA</name>
<protein>
    <submittedName>
        <fullName evidence="1">Uncharacterized protein</fullName>
    </submittedName>
</protein>
<evidence type="ECO:0000313" key="2">
    <source>
        <dbReference type="Proteomes" id="UP000009887"/>
    </source>
</evidence>
<accession>K9CWF3</accession>
<evidence type="ECO:0000313" key="1">
    <source>
        <dbReference type="EMBL" id="EKU75246.1"/>
    </source>
</evidence>
<dbReference type="HOGENOM" id="CLU_1748496_0_0_5"/>
<dbReference type="AlphaFoldDB" id="K9CWF3"/>
<comment type="caution">
    <text evidence="1">The sequence shown here is derived from an EMBL/GenBank/DDBJ whole genome shotgun (WGS) entry which is preliminary data.</text>
</comment>
<proteinExistence type="predicted"/>
<sequence>MKGDPMNPTTPMPATHSPATLYILLDAVRCWAAARRRRRPAMAQLHLRLRRYGCEQLSPALDSLLRLGEQVTGHGLRTGRGPRLSEDENLLIDLLQARWTGPVPYACSDAIACAFCYAVRSTQILLAQALEGRRGAASLSIRDANPRHC</sequence>
<reference evidence="1 2" key="1">
    <citation type="submission" date="2012-09" db="EMBL/GenBank/DDBJ databases">
        <title>The Genome Sequence of Sphingobium yanoikuyae ATCC 51230.</title>
        <authorList>
            <consortium name="The Broad Institute Genome Sequencing Platform"/>
            <person name="Earl A."/>
            <person name="Ward D."/>
            <person name="Feldgarden M."/>
            <person name="Gevers D."/>
            <person name="Huys G."/>
            <person name="Walker B."/>
            <person name="Young S.K."/>
            <person name="Zeng Q."/>
            <person name="Gargeya S."/>
            <person name="Fitzgerald M."/>
            <person name="Haas B."/>
            <person name="Abouelleil A."/>
            <person name="Alvarado L."/>
            <person name="Arachchi H.M."/>
            <person name="Berlin A.M."/>
            <person name="Chapman S.B."/>
            <person name="Goldberg J."/>
            <person name="Griggs A."/>
            <person name="Gujja S."/>
            <person name="Hansen M."/>
            <person name="Howarth C."/>
            <person name="Imamovic A."/>
            <person name="Larimer J."/>
            <person name="McCowen C."/>
            <person name="Montmayeur A."/>
            <person name="Murphy C."/>
            <person name="Neiman D."/>
            <person name="Pearson M."/>
            <person name="Priest M."/>
            <person name="Roberts A."/>
            <person name="Saif S."/>
            <person name="Shea T."/>
            <person name="Sisk P."/>
            <person name="Sykes S."/>
            <person name="Wortman J."/>
            <person name="Nusbaum C."/>
            <person name="Birren B."/>
        </authorList>
    </citation>
    <scope>NUCLEOTIDE SEQUENCE [LARGE SCALE GENOMIC DNA]</scope>
    <source>
        <strain evidence="1 2">ATCC 51230</strain>
    </source>
</reference>
<gene>
    <name evidence="1" type="ORF">HMPREF9718_02774</name>
</gene>